<evidence type="ECO:0000256" key="1">
    <source>
        <dbReference type="ARBA" id="ARBA00004236"/>
    </source>
</evidence>
<dbReference type="Pfam" id="PF07422">
    <property type="entry name" value="s48_45"/>
    <property type="match status" value="1"/>
</dbReference>
<proteinExistence type="predicted"/>
<evidence type="ECO:0000256" key="4">
    <source>
        <dbReference type="ARBA" id="ARBA00022729"/>
    </source>
</evidence>
<dbReference type="VEuPathDB" id="PiroplasmaDB:BBBOND_0108200"/>
<feature type="signal peptide" evidence="8">
    <location>
        <begin position="1"/>
        <end position="24"/>
    </location>
</feature>
<keyword evidence="5" id="KW-0472">Membrane</keyword>
<dbReference type="Proteomes" id="UP000033188">
    <property type="component" value="Chromosome 1"/>
</dbReference>
<dbReference type="PROSITE" id="PS51701">
    <property type="entry name" value="6_CYS"/>
    <property type="match status" value="1"/>
</dbReference>
<evidence type="ECO:0000259" key="9">
    <source>
        <dbReference type="PROSITE" id="PS51701"/>
    </source>
</evidence>
<sequence length="952" mass="107408">MAQILRAASVICAVWFNWIAFVDAFVCDFSRPYDLFRKNAIVTCDMDVSVLSSATVICPRIVNYTEYVWHQPIKSDEKGQIKTNVGGKDKFGSLPISDLLVTESLRALLWIESKEFHTDLHIELGDDDIYAITKNRLAFICGPKDLLLSDALLRHLDRLNGFRLIEEIPWTAATPLIQEMSKIGKGLGVFFLNRRDTALPFQGCGSRPSPLFAPDNVVSEDEFTGTRSCVADPMSKSPIGFLCEGRIEPSDCFRSLLDENGKIVIAPLPHSYKHVYNRGKWVVARYFNDVALPRFNGECRCIDPGTGHVKARIEIRSKKEYVCDIASMIEQPDKSVVDGPRCSVLIHPGSTLTIRFPTEGLNPASTDEKLSSAPRSQLLSINEYETELLPKDLTTLRQQTYYHDPESYNEISYHDALADDVLELDRSQIAKGEIRLNYHTDRPLTLLGGHNSFFFHWTLKSRNKHVPDKISATINVSFALTHRYSTAGCDEGEPSVFDPKISYNHCSVKYMRNGIGSVYECLYNTNLDRIQVGIRCRPNEELLPNNCDNTAYDLYYDRIMQLPQYARNVTPTPIPGFRVFEIKSDTRSDVYACICADEHGYEKSRLVVERNKESFHHSNVREAATSGSLQPYVLLPWTETGLSSKETTSKLSLILHNITKETVVLALGTTLIIRCGVSPELRHLEYSGKITTTLLPNDPELFYYTVNNISSTPELALRTYEESFGTTSGGFTITYEEHSATYQELTIKSRRGAILISKDPIHKNYVPMTFVCAKRPEPSDLYIVIRDDHGSYTRTPYLLRPIEATKQYAPTQVQLFVETTDPYMQGCGVAYESDDLFKPETPLIYDSIGQDVGCKIDLPSAKEAAFYCPAPYVLDPPNCFYQVYVHGEEKDLSEISNSLVASHSNHFVTLKFKSKLVELGGKRRKTPPLECRCVTVKGVVLSTIQIENYYAK</sequence>
<evidence type="ECO:0000256" key="2">
    <source>
        <dbReference type="ARBA" id="ARBA00004241"/>
    </source>
</evidence>
<evidence type="ECO:0000256" key="5">
    <source>
        <dbReference type="ARBA" id="ARBA00023136"/>
    </source>
</evidence>
<keyword evidence="7" id="KW-0325">Glycoprotein</keyword>
<evidence type="ECO:0000256" key="7">
    <source>
        <dbReference type="ARBA" id="ARBA00023180"/>
    </source>
</evidence>
<dbReference type="InterPro" id="IPR038160">
    <property type="entry name" value="6_CYS_dom_sf"/>
</dbReference>
<keyword evidence="11" id="KW-1185">Reference proteome</keyword>
<dbReference type="KEGG" id="bbig:BBBOND_0108200"/>
<evidence type="ECO:0000313" key="10">
    <source>
        <dbReference type="EMBL" id="CDR94522.1"/>
    </source>
</evidence>
<gene>
    <name evidence="10" type="ORF">BBBOND_0108200</name>
</gene>
<keyword evidence="6" id="KW-1015">Disulfide bond</keyword>
<evidence type="ECO:0000256" key="8">
    <source>
        <dbReference type="SAM" id="SignalP"/>
    </source>
</evidence>
<dbReference type="GO" id="GO:0009986">
    <property type="term" value="C:cell surface"/>
    <property type="evidence" value="ECO:0007669"/>
    <property type="project" value="UniProtKB-SubCell"/>
</dbReference>
<protein>
    <recommendedName>
        <fullName evidence="9">6-Cys domain-containing protein</fullName>
    </recommendedName>
</protein>
<name>A0A061D350_BABBI</name>
<evidence type="ECO:0000256" key="3">
    <source>
        <dbReference type="ARBA" id="ARBA00022475"/>
    </source>
</evidence>
<keyword evidence="4 8" id="KW-0732">Signal</keyword>
<dbReference type="GO" id="GO:0005886">
    <property type="term" value="C:plasma membrane"/>
    <property type="evidence" value="ECO:0007669"/>
    <property type="project" value="UniProtKB-SubCell"/>
</dbReference>
<dbReference type="AlphaFoldDB" id="A0A061D350"/>
<accession>A0A061D350</accession>
<keyword evidence="3" id="KW-1003">Cell membrane</keyword>
<feature type="domain" description="6-Cys" evidence="9">
    <location>
        <begin position="823"/>
        <end position="952"/>
    </location>
</feature>
<feature type="chain" id="PRO_5001599990" description="6-Cys domain-containing protein" evidence="8">
    <location>
        <begin position="25"/>
        <end position="952"/>
    </location>
</feature>
<dbReference type="EMBL" id="LK391707">
    <property type="protein sequence ID" value="CDR94522.1"/>
    <property type="molecule type" value="Genomic_DNA"/>
</dbReference>
<dbReference type="RefSeq" id="XP_012766708.1">
    <property type="nucleotide sequence ID" value="XM_012911254.1"/>
</dbReference>
<comment type="subcellular location">
    <subcellularLocation>
        <location evidence="1">Cell membrane</location>
    </subcellularLocation>
    <subcellularLocation>
        <location evidence="2">Cell surface</location>
    </subcellularLocation>
</comment>
<dbReference type="InterPro" id="IPR010884">
    <property type="entry name" value="6_CYS_dom"/>
</dbReference>
<evidence type="ECO:0000256" key="6">
    <source>
        <dbReference type="ARBA" id="ARBA00023157"/>
    </source>
</evidence>
<dbReference type="OrthoDB" id="365660at2759"/>
<reference evidence="11" key="1">
    <citation type="journal article" date="2014" name="Nucleic Acids Res.">
        <title>The evolutionary dynamics of variant antigen genes in Babesia reveal a history of genomic innovation underlying host-parasite interaction.</title>
        <authorList>
            <person name="Jackson A.P."/>
            <person name="Otto T.D."/>
            <person name="Darby A."/>
            <person name="Ramaprasad A."/>
            <person name="Xia D."/>
            <person name="Echaide I.E."/>
            <person name="Farber M."/>
            <person name="Gahlot S."/>
            <person name="Gamble J."/>
            <person name="Gupta D."/>
            <person name="Gupta Y."/>
            <person name="Jackson L."/>
            <person name="Malandrin L."/>
            <person name="Malas T.B."/>
            <person name="Moussa E."/>
            <person name="Nair M."/>
            <person name="Reid A.J."/>
            <person name="Sanders M."/>
            <person name="Sharma J."/>
            <person name="Tracey A."/>
            <person name="Quail M.A."/>
            <person name="Weir W."/>
            <person name="Wastling J.M."/>
            <person name="Hall N."/>
            <person name="Willadsen P."/>
            <person name="Lingelbach K."/>
            <person name="Shiels B."/>
            <person name="Tait A."/>
            <person name="Berriman M."/>
            <person name="Allred D.R."/>
            <person name="Pain A."/>
        </authorList>
    </citation>
    <scope>NUCLEOTIDE SEQUENCE [LARGE SCALE GENOMIC DNA]</scope>
    <source>
        <strain evidence="11">Bond</strain>
    </source>
</reference>
<evidence type="ECO:0000313" key="11">
    <source>
        <dbReference type="Proteomes" id="UP000033188"/>
    </source>
</evidence>
<dbReference type="Gene3D" id="2.60.40.2860">
    <property type="match status" value="2"/>
</dbReference>
<dbReference type="GeneID" id="24563063"/>
<organism evidence="10 11">
    <name type="scientific">Babesia bigemina</name>
    <dbReference type="NCBI Taxonomy" id="5866"/>
    <lineage>
        <taxon>Eukaryota</taxon>
        <taxon>Sar</taxon>
        <taxon>Alveolata</taxon>
        <taxon>Apicomplexa</taxon>
        <taxon>Aconoidasida</taxon>
        <taxon>Piroplasmida</taxon>
        <taxon>Babesiidae</taxon>
        <taxon>Babesia</taxon>
    </lineage>
</organism>